<gene>
    <name evidence="2" type="ORF">F2Q68_00027731</name>
</gene>
<keyword evidence="1" id="KW-0472">Membrane</keyword>
<proteinExistence type="predicted"/>
<feature type="transmembrane region" description="Helical" evidence="1">
    <location>
        <begin position="57"/>
        <end position="75"/>
    </location>
</feature>
<accession>A0A8S9IFE8</accession>
<dbReference type="EMBL" id="QGKW02001911">
    <property type="protein sequence ID" value="KAF2568459.1"/>
    <property type="molecule type" value="Genomic_DNA"/>
</dbReference>
<evidence type="ECO:0000256" key="1">
    <source>
        <dbReference type="SAM" id="Phobius"/>
    </source>
</evidence>
<dbReference type="Proteomes" id="UP000712281">
    <property type="component" value="Unassembled WGS sequence"/>
</dbReference>
<evidence type="ECO:0000313" key="3">
    <source>
        <dbReference type="Proteomes" id="UP000712281"/>
    </source>
</evidence>
<comment type="caution">
    <text evidence="2">The sequence shown here is derived from an EMBL/GenBank/DDBJ whole genome shotgun (WGS) entry which is preliminary data.</text>
</comment>
<evidence type="ECO:0000313" key="2">
    <source>
        <dbReference type="EMBL" id="KAF2568459.1"/>
    </source>
</evidence>
<organism evidence="2 3">
    <name type="scientific">Brassica cretica</name>
    <name type="common">Mustard</name>
    <dbReference type="NCBI Taxonomy" id="69181"/>
    <lineage>
        <taxon>Eukaryota</taxon>
        <taxon>Viridiplantae</taxon>
        <taxon>Streptophyta</taxon>
        <taxon>Embryophyta</taxon>
        <taxon>Tracheophyta</taxon>
        <taxon>Spermatophyta</taxon>
        <taxon>Magnoliopsida</taxon>
        <taxon>eudicotyledons</taxon>
        <taxon>Gunneridae</taxon>
        <taxon>Pentapetalae</taxon>
        <taxon>rosids</taxon>
        <taxon>malvids</taxon>
        <taxon>Brassicales</taxon>
        <taxon>Brassicaceae</taxon>
        <taxon>Brassiceae</taxon>
        <taxon>Brassica</taxon>
    </lineage>
</organism>
<sequence>MPRAIPANEDHFSMLETMFGFQEGSLQREHLKTLGVLVLSIQPKYPKSQCLVRSVKAIVFLALLVLASLVIIITFDVVTIKYMLLCMLAFISFGCVVLQLIVRAWKPLSQWLGLCSSEGRGLGAMNS</sequence>
<protein>
    <submittedName>
        <fullName evidence="2">Uncharacterized protein</fullName>
    </submittedName>
</protein>
<dbReference type="AlphaFoldDB" id="A0A8S9IFE8"/>
<name>A0A8S9IFE8_BRACR</name>
<reference evidence="2" key="1">
    <citation type="submission" date="2019-12" db="EMBL/GenBank/DDBJ databases">
        <title>Genome sequencing and annotation of Brassica cretica.</title>
        <authorList>
            <person name="Studholme D.J."/>
            <person name="Sarris P.F."/>
        </authorList>
    </citation>
    <scope>NUCLEOTIDE SEQUENCE</scope>
    <source>
        <strain evidence="2">PFS-001/15</strain>
        <tissue evidence="2">Leaf</tissue>
    </source>
</reference>
<keyword evidence="1" id="KW-1133">Transmembrane helix</keyword>
<feature type="transmembrane region" description="Helical" evidence="1">
    <location>
        <begin position="81"/>
        <end position="102"/>
    </location>
</feature>
<keyword evidence="1" id="KW-0812">Transmembrane</keyword>